<accession>A0A2S7USR9</accession>
<gene>
    <name evidence="4" type="ORF">BTO11_03350</name>
</gene>
<keyword evidence="1" id="KW-0479">Metal-binding</keyword>
<dbReference type="GO" id="GO:0050531">
    <property type="term" value="F:mannosyl-3-phosphoglycerate phosphatase activity"/>
    <property type="evidence" value="ECO:0007669"/>
    <property type="project" value="InterPro"/>
</dbReference>
<reference evidence="4 5" key="1">
    <citation type="submission" date="2016-12" db="EMBL/GenBank/DDBJ databases">
        <title>Diversity of luminous bacteria.</title>
        <authorList>
            <person name="Yoshizawa S."/>
            <person name="Kogure K."/>
        </authorList>
    </citation>
    <scope>NUCLEOTIDE SEQUENCE [LARGE SCALE GENOMIC DNA]</scope>
    <source>
        <strain evidence="4 5">SA4-48</strain>
    </source>
</reference>
<dbReference type="Pfam" id="PF08282">
    <property type="entry name" value="Hydrolase_3"/>
    <property type="match status" value="1"/>
</dbReference>
<keyword evidence="5" id="KW-1185">Reference proteome</keyword>
<dbReference type="InterPro" id="IPR036412">
    <property type="entry name" value="HAD-like_sf"/>
</dbReference>
<dbReference type="InterPro" id="IPR023214">
    <property type="entry name" value="HAD_sf"/>
</dbReference>
<dbReference type="Gene3D" id="3.30.980.20">
    <property type="entry name" value="Putative mannosyl-3-phosphoglycerate phosphatase, domain 2"/>
    <property type="match status" value="1"/>
</dbReference>
<dbReference type="GO" id="GO:0000287">
    <property type="term" value="F:magnesium ion binding"/>
    <property type="evidence" value="ECO:0007669"/>
    <property type="project" value="UniProtKB-ARBA"/>
</dbReference>
<dbReference type="GO" id="GO:0005829">
    <property type="term" value="C:cytosol"/>
    <property type="evidence" value="ECO:0007669"/>
    <property type="project" value="TreeGrafter"/>
</dbReference>
<evidence type="ECO:0000313" key="4">
    <source>
        <dbReference type="EMBL" id="PQJ52785.1"/>
    </source>
</evidence>
<dbReference type="SFLD" id="SFLDS00003">
    <property type="entry name" value="Haloacid_Dehalogenase"/>
    <property type="match status" value="1"/>
</dbReference>
<keyword evidence="2" id="KW-0378">Hydrolase</keyword>
<evidence type="ECO:0000256" key="1">
    <source>
        <dbReference type="ARBA" id="ARBA00022723"/>
    </source>
</evidence>
<dbReference type="AlphaFoldDB" id="A0A2S7USR9"/>
<dbReference type="GO" id="GO:0051479">
    <property type="term" value="P:mannosylglycerate biosynthetic process"/>
    <property type="evidence" value="ECO:0007669"/>
    <property type="project" value="InterPro"/>
</dbReference>
<dbReference type="NCBIfam" id="NF001218">
    <property type="entry name" value="PRK00192.1-5"/>
    <property type="match status" value="1"/>
</dbReference>
<dbReference type="PANTHER" id="PTHR10000:SF8">
    <property type="entry name" value="HAD SUPERFAMILY HYDROLASE-LIKE, TYPE 3"/>
    <property type="match status" value="1"/>
</dbReference>
<sequence length="283" mass="31745">MENQYLIFTDLDGTLLDHHTYSFQPAVEMLGKLKDANIPVIPNTSKTFAELIFFRQQTKLDTPFIVENGAAVFIPIGFVKEQPAGTERFERYWVKSFSKSREHWLSLLNTLPIELQNCYIGFSAMNNEQLCNETGLNAPAALNANSRLYSEPLKWNGTDEQKQQIKTLLTDAGANVLQGGRFLHVSGHSDKGKAMLWLTEFLSSLVSATTKNTTYTTVALGDSYNDNEMLEVADIAVQIKSHKHDFPTLTRTANVVQSTQFGPTGWTECLAKIIKFPKELHHG</sequence>
<dbReference type="OrthoDB" id="193379at2"/>
<dbReference type="InterPro" id="IPR006381">
    <property type="entry name" value="HAD-SF-IIB-MPGP"/>
</dbReference>
<dbReference type="PANTHER" id="PTHR10000">
    <property type="entry name" value="PHOSPHOSERINE PHOSPHATASE"/>
    <property type="match status" value="1"/>
</dbReference>
<proteinExistence type="predicted"/>
<evidence type="ECO:0000256" key="3">
    <source>
        <dbReference type="ARBA" id="ARBA00022842"/>
    </source>
</evidence>
<organism evidence="4 5">
    <name type="scientific">Psychrosphaera saromensis</name>
    <dbReference type="NCBI Taxonomy" id="716813"/>
    <lineage>
        <taxon>Bacteria</taxon>
        <taxon>Pseudomonadati</taxon>
        <taxon>Pseudomonadota</taxon>
        <taxon>Gammaproteobacteria</taxon>
        <taxon>Alteromonadales</taxon>
        <taxon>Pseudoalteromonadaceae</taxon>
        <taxon>Psychrosphaera</taxon>
    </lineage>
</organism>
<comment type="caution">
    <text evidence="4">The sequence shown here is derived from an EMBL/GenBank/DDBJ whole genome shotgun (WGS) entry which is preliminary data.</text>
</comment>
<dbReference type="Gene3D" id="3.40.50.1000">
    <property type="entry name" value="HAD superfamily/HAD-like"/>
    <property type="match status" value="1"/>
</dbReference>
<dbReference type="SFLD" id="SFLDG01140">
    <property type="entry name" value="C2.B:_Phosphomannomutase_and_P"/>
    <property type="match status" value="1"/>
</dbReference>
<name>A0A2S7USR9_9GAMM</name>
<dbReference type="SFLD" id="SFLDG01142">
    <property type="entry name" value="C2.B.2:_Mannosyl-3-phosphoglyc"/>
    <property type="match status" value="1"/>
</dbReference>
<evidence type="ECO:0000256" key="2">
    <source>
        <dbReference type="ARBA" id="ARBA00022801"/>
    </source>
</evidence>
<dbReference type="InterPro" id="IPR006379">
    <property type="entry name" value="HAD-SF_hydro_IIB"/>
</dbReference>
<evidence type="ECO:0000313" key="5">
    <source>
        <dbReference type="Proteomes" id="UP000239007"/>
    </source>
</evidence>
<dbReference type="Proteomes" id="UP000239007">
    <property type="component" value="Unassembled WGS sequence"/>
</dbReference>
<dbReference type="RefSeq" id="WP_105051253.1">
    <property type="nucleotide sequence ID" value="NZ_BMYG01000004.1"/>
</dbReference>
<dbReference type="SUPFAM" id="SSF56784">
    <property type="entry name" value="HAD-like"/>
    <property type="match status" value="1"/>
</dbReference>
<evidence type="ECO:0008006" key="6">
    <source>
        <dbReference type="Google" id="ProtNLM"/>
    </source>
</evidence>
<protein>
    <recommendedName>
        <fullName evidence="6">Mannosyl-3-phosphoglycerate phosphatase</fullName>
    </recommendedName>
</protein>
<dbReference type="NCBIfam" id="TIGR01486">
    <property type="entry name" value="HAD-SF-IIB-MPGP"/>
    <property type="match status" value="1"/>
</dbReference>
<keyword evidence="3" id="KW-0460">Magnesium</keyword>
<dbReference type="NCBIfam" id="TIGR01484">
    <property type="entry name" value="HAD-SF-IIB"/>
    <property type="match status" value="1"/>
</dbReference>
<dbReference type="EMBL" id="MSCH01000003">
    <property type="protein sequence ID" value="PQJ52785.1"/>
    <property type="molecule type" value="Genomic_DNA"/>
</dbReference>